<sequence length="325" mass="37050">MFARCSRAAVSHFCHQLRNSNNSKDAAFHFISSQSYAKAAAAAVAPSNLSSQKGFPSNSVVNLDKMFRSKPTSLALAPDSPLRMEEPKYEGIRRFVLKLLLFYSKQSKSIRGANVVYHRIVSQVDKPAIYEVFNLEKTFKMTFSLLVLHMWLYLRRLKQEGKEGAEFGQYLYEIYNHDVELRVSKAGVNLLLTKWMKELEKIFYGNIVAYDAAMLPEAKPDELPKVIWRNVFSDDGTVEPADTASQAVQAYVPDQLSWLRLSITMEMKHGEVFLGYPRNCSVFQLDRALSSCSGIMAMARYVRREHSKLSAAYYTDLTVMELYGR</sequence>
<evidence type="ECO:0000256" key="1">
    <source>
        <dbReference type="ARBA" id="ARBA00006407"/>
    </source>
</evidence>
<accession>A0AAV1RGK3</accession>
<dbReference type="PANTHER" id="PTHR12184">
    <property type="entry name" value="UBIQUINOL-CYTOCHROME C REDUCTASE COMPLEX ASSEMBLY FACTOR 1 FAMILY MEMBER"/>
    <property type="match status" value="1"/>
</dbReference>
<dbReference type="GO" id="GO:0005739">
    <property type="term" value="C:mitochondrion"/>
    <property type="evidence" value="ECO:0007669"/>
    <property type="project" value="TreeGrafter"/>
</dbReference>
<organism evidence="3 4">
    <name type="scientific">Dovyalis caffra</name>
    <dbReference type="NCBI Taxonomy" id="77055"/>
    <lineage>
        <taxon>Eukaryota</taxon>
        <taxon>Viridiplantae</taxon>
        <taxon>Streptophyta</taxon>
        <taxon>Embryophyta</taxon>
        <taxon>Tracheophyta</taxon>
        <taxon>Spermatophyta</taxon>
        <taxon>Magnoliopsida</taxon>
        <taxon>eudicotyledons</taxon>
        <taxon>Gunneridae</taxon>
        <taxon>Pentapetalae</taxon>
        <taxon>rosids</taxon>
        <taxon>fabids</taxon>
        <taxon>Malpighiales</taxon>
        <taxon>Salicaceae</taxon>
        <taxon>Flacourtieae</taxon>
        <taxon>Dovyalis</taxon>
    </lineage>
</organism>
<comment type="caution">
    <text evidence="3">The sequence shown here is derived from an EMBL/GenBank/DDBJ whole genome shotgun (WGS) entry which is preliminary data.</text>
</comment>
<dbReference type="Proteomes" id="UP001314170">
    <property type="component" value="Unassembled WGS sequence"/>
</dbReference>
<keyword evidence="4" id="KW-1185">Reference proteome</keyword>
<dbReference type="InterPro" id="IPR021150">
    <property type="entry name" value="Ubiq_cyt_c_chap"/>
</dbReference>
<dbReference type="GO" id="GO:0034551">
    <property type="term" value="P:mitochondrial respiratory chain complex III assembly"/>
    <property type="evidence" value="ECO:0007669"/>
    <property type="project" value="TreeGrafter"/>
</dbReference>
<gene>
    <name evidence="3" type="ORF">DCAF_LOCUS10898</name>
</gene>
<dbReference type="AlphaFoldDB" id="A0AAV1RGK3"/>
<dbReference type="InterPro" id="IPR007129">
    <property type="entry name" value="Ubiqinol_cyt_c_chaperone_CPB3"/>
</dbReference>
<evidence type="ECO:0000259" key="2">
    <source>
        <dbReference type="Pfam" id="PF03981"/>
    </source>
</evidence>
<proteinExistence type="inferred from homology"/>
<feature type="domain" description="Ubiquinol-cytochrome c chaperone" evidence="2">
    <location>
        <begin position="132"/>
        <end position="260"/>
    </location>
</feature>
<evidence type="ECO:0000313" key="4">
    <source>
        <dbReference type="Proteomes" id="UP001314170"/>
    </source>
</evidence>
<name>A0AAV1RGK3_9ROSI</name>
<reference evidence="3 4" key="1">
    <citation type="submission" date="2024-01" db="EMBL/GenBank/DDBJ databases">
        <authorList>
            <person name="Waweru B."/>
        </authorList>
    </citation>
    <scope>NUCLEOTIDE SEQUENCE [LARGE SCALE GENOMIC DNA]</scope>
</reference>
<protein>
    <recommendedName>
        <fullName evidence="2">Ubiquinol-cytochrome c chaperone domain-containing protein</fullName>
    </recommendedName>
</protein>
<evidence type="ECO:0000313" key="3">
    <source>
        <dbReference type="EMBL" id="CAK7335895.1"/>
    </source>
</evidence>
<comment type="similarity">
    <text evidence="1">Belongs to the CBP3 family.</text>
</comment>
<dbReference type="PANTHER" id="PTHR12184:SF1">
    <property type="entry name" value="UBIQUINOL-CYTOCHROME-C REDUCTASE COMPLEX ASSEMBLY FACTOR 1"/>
    <property type="match status" value="1"/>
</dbReference>
<dbReference type="EMBL" id="CAWUPB010000994">
    <property type="protein sequence ID" value="CAK7335895.1"/>
    <property type="molecule type" value="Genomic_DNA"/>
</dbReference>
<dbReference type="Pfam" id="PF03981">
    <property type="entry name" value="Ubiq_cyt_C_chap"/>
    <property type="match status" value="1"/>
</dbReference>